<proteinExistence type="predicted"/>
<accession>F3GIM2</accession>
<dbReference type="AlphaFoldDB" id="F3GIM2"/>
<gene>
    <name evidence="2" type="ORF">PSYPI_33413</name>
</gene>
<name>F3GIM2_PSESJ</name>
<organism evidence="2 3">
    <name type="scientific">Pseudomonas syringae pv. pisi str. 1704B</name>
    <dbReference type="NCBI Taxonomy" id="629263"/>
    <lineage>
        <taxon>Bacteria</taxon>
        <taxon>Pseudomonadati</taxon>
        <taxon>Pseudomonadota</taxon>
        <taxon>Gammaproteobacteria</taxon>
        <taxon>Pseudomonadales</taxon>
        <taxon>Pseudomonadaceae</taxon>
        <taxon>Pseudomonas</taxon>
        <taxon>Pseudomonas syringae</taxon>
    </lineage>
</organism>
<evidence type="ECO:0000313" key="3">
    <source>
        <dbReference type="Proteomes" id="UP000004986"/>
    </source>
</evidence>
<feature type="compositionally biased region" description="Basic and acidic residues" evidence="1">
    <location>
        <begin position="20"/>
        <end position="29"/>
    </location>
</feature>
<feature type="region of interest" description="Disordered" evidence="1">
    <location>
        <begin position="1"/>
        <end position="29"/>
    </location>
</feature>
<reference evidence="2 3" key="1">
    <citation type="journal article" date="2011" name="PLoS Pathog.">
        <title>Dynamic evolution of pathogenicity revealed by sequencing and comparative genomics of 19 Pseudomonas syringae isolates.</title>
        <authorList>
            <person name="Baltrus D.A."/>
            <person name="Nishimura M.T."/>
            <person name="Romanchuk A."/>
            <person name="Chang J.H."/>
            <person name="Mukhtar M.S."/>
            <person name="Cherkis K."/>
            <person name="Roach J."/>
            <person name="Grant S.R."/>
            <person name="Jones C.D."/>
            <person name="Dangl J.L."/>
        </authorList>
    </citation>
    <scope>NUCLEOTIDE SEQUENCE [LARGE SCALE GENOMIC DNA]</scope>
    <source>
        <strain evidence="2 3">1704B</strain>
    </source>
</reference>
<comment type="caution">
    <text evidence="2">The sequence shown here is derived from an EMBL/GenBank/DDBJ whole genome shotgun (WGS) entry which is preliminary data.</text>
</comment>
<evidence type="ECO:0000313" key="2">
    <source>
        <dbReference type="EMBL" id="EGH46925.1"/>
    </source>
</evidence>
<protein>
    <submittedName>
        <fullName evidence="2">Uncharacterized protein</fullName>
    </submittedName>
</protein>
<feature type="non-terminal residue" evidence="2">
    <location>
        <position position="1"/>
    </location>
</feature>
<dbReference type="HOGENOM" id="CLU_2966572_0_0_6"/>
<feature type="compositionally biased region" description="Basic and acidic residues" evidence="1">
    <location>
        <begin position="1"/>
        <end position="12"/>
    </location>
</feature>
<keyword evidence="3" id="KW-1185">Reference proteome</keyword>
<dbReference type="EMBL" id="AEAI01001861">
    <property type="protein sequence ID" value="EGH46925.1"/>
    <property type="molecule type" value="Genomic_DNA"/>
</dbReference>
<evidence type="ECO:0000256" key="1">
    <source>
        <dbReference type="SAM" id="MobiDB-lite"/>
    </source>
</evidence>
<dbReference type="Proteomes" id="UP000004986">
    <property type="component" value="Unassembled WGS sequence"/>
</dbReference>
<sequence>SHEERASTDHRRTGTPLDWSDDHFGRTGAVEKRPERALNIKYSTQTMTEQVTKTRCSA</sequence>